<dbReference type="SUPFAM" id="SSF52058">
    <property type="entry name" value="L domain-like"/>
    <property type="match status" value="1"/>
</dbReference>
<evidence type="ECO:0000256" key="3">
    <source>
        <dbReference type="ARBA" id="ARBA00022821"/>
    </source>
</evidence>
<evidence type="ECO:0000256" key="2">
    <source>
        <dbReference type="ARBA" id="ARBA00022737"/>
    </source>
</evidence>
<dbReference type="Proteomes" id="UP001141806">
    <property type="component" value="Unassembled WGS sequence"/>
</dbReference>
<reference evidence="7" key="1">
    <citation type="journal article" date="2023" name="Plant J.">
        <title>The genome of the king protea, Protea cynaroides.</title>
        <authorList>
            <person name="Chang J."/>
            <person name="Duong T.A."/>
            <person name="Schoeman C."/>
            <person name="Ma X."/>
            <person name="Roodt D."/>
            <person name="Barker N."/>
            <person name="Li Z."/>
            <person name="Van de Peer Y."/>
            <person name="Mizrachi E."/>
        </authorList>
    </citation>
    <scope>NUCLEOTIDE SEQUENCE</scope>
    <source>
        <tissue evidence="7">Young leaves</tissue>
    </source>
</reference>
<dbReference type="InterPro" id="IPR001611">
    <property type="entry name" value="Leu-rich_rpt"/>
</dbReference>
<dbReference type="OrthoDB" id="1896560at2759"/>
<dbReference type="Pfam" id="PF00931">
    <property type="entry name" value="NB-ARC"/>
    <property type="match status" value="1"/>
</dbReference>
<dbReference type="InterPro" id="IPR058922">
    <property type="entry name" value="WHD_DRP"/>
</dbReference>
<organism evidence="7 8">
    <name type="scientific">Protea cynaroides</name>
    <dbReference type="NCBI Taxonomy" id="273540"/>
    <lineage>
        <taxon>Eukaryota</taxon>
        <taxon>Viridiplantae</taxon>
        <taxon>Streptophyta</taxon>
        <taxon>Embryophyta</taxon>
        <taxon>Tracheophyta</taxon>
        <taxon>Spermatophyta</taxon>
        <taxon>Magnoliopsida</taxon>
        <taxon>Proteales</taxon>
        <taxon>Proteaceae</taxon>
        <taxon>Protea</taxon>
    </lineage>
</organism>
<dbReference type="InterPro" id="IPR056789">
    <property type="entry name" value="LRR_R13L1-DRL21"/>
</dbReference>
<dbReference type="PANTHER" id="PTHR36766:SF70">
    <property type="entry name" value="DISEASE RESISTANCE PROTEIN RGA4"/>
    <property type="match status" value="1"/>
</dbReference>
<dbReference type="InterPro" id="IPR036388">
    <property type="entry name" value="WH-like_DNA-bd_sf"/>
</dbReference>
<dbReference type="PRINTS" id="PR00364">
    <property type="entry name" value="DISEASERSIST"/>
</dbReference>
<dbReference type="Gene3D" id="3.80.10.10">
    <property type="entry name" value="Ribonuclease Inhibitor"/>
    <property type="match status" value="3"/>
</dbReference>
<dbReference type="SUPFAM" id="SSF52540">
    <property type="entry name" value="P-loop containing nucleoside triphosphate hydrolases"/>
    <property type="match status" value="1"/>
</dbReference>
<dbReference type="FunFam" id="1.10.10.10:FF:000322">
    <property type="entry name" value="Probable disease resistance protein At1g63360"/>
    <property type="match status" value="1"/>
</dbReference>
<evidence type="ECO:0000259" key="5">
    <source>
        <dbReference type="Pfam" id="PF23559"/>
    </source>
</evidence>
<protein>
    <submittedName>
        <fullName evidence="7">Uncharacterized protein</fullName>
    </submittedName>
</protein>
<feature type="domain" description="Disease resistance protein winged helix" evidence="5">
    <location>
        <begin position="315"/>
        <end position="386"/>
    </location>
</feature>
<evidence type="ECO:0000313" key="8">
    <source>
        <dbReference type="Proteomes" id="UP001141806"/>
    </source>
</evidence>
<keyword evidence="1" id="KW-0433">Leucine-rich repeat</keyword>
<feature type="domain" description="R13L1/DRL21-like LRR repeat region" evidence="6">
    <location>
        <begin position="577"/>
        <end position="709"/>
    </location>
</feature>
<keyword evidence="3" id="KW-0611">Plant defense</keyword>
<name>A0A9Q0KF65_9MAGN</name>
<dbReference type="Pfam" id="PF23559">
    <property type="entry name" value="WHD_DRP"/>
    <property type="match status" value="1"/>
</dbReference>
<sequence length="1017" mass="116443">MARRLKNINKMLVNIIKDGERFKFVRVESSSADYFTSMTRLDWVTYPCLDNSEVVGRADDKSKLVAMLVNTNNDKIISVIPIAGMRGLGKTTLAQLVYNDPLIVKHFDLGMWVCVPEEFEVNRLLKEISESVTGANCDASNNLEAIARPLKEALMGKRFLLVLDDVRSEDAHEKWDILKVHLTSGIVGSKVIVTTHSNRIASMMATNYTHHLGILSEQECWSLFCQRAFSNGGPQKTPTLVEIGKRIVNKCAGLPLAVKVLGSLMHFKIEENEWLSTEEGGIWNLQEMKGIMSVLKLSYDQLPSHLKPCFAYCSVFPKDYIFDKKKLIQLWMLEGLIINSSSEQMEDTGNEYFNILWGNSFFYDVKWGECGDIKTCKMHYLLHDLAQLFGSLYVYSIRENMEHISAHISKIRGLSCFLDEKGTFENLKYLKRAKKLRAMFVMPQTFQKLLVLNVDLLMNFRSLRVLDVCNCHMREVPPSIKKMKLLRYLDLSGNPIEVLPESITSLYNLQTLKLNHCYLLRKLPKELRNMAGLRHIEFNMDKMANRVFSEMPEDMGRLSNLQTLSRFIVGKDEARSIKELKHLALRGKMVICGLENVTSETEAREANLEEKENICDLTLMWDHYFREHRESGDGKMNDDDVLEGLEPPHPNLKMFSIENFGGAKYPTWMASGLLTYNNLIQFKLHNCPKLEYVPMLGEQPFLRVLQFRKLEMVKYLGQEFYHRSNRGTTREDGATSSSSCLEKTTEAFPLLNVLRLLGMPNLVEWLEVLPSFSCLEDLVVSSCPKLKITPSQLPSLKTLCFMDTDEMALRSLSRNLNTLNFLRIGNCENLKSIPERFLQNNAHVLRSLLINNCPQLETICPCEEGQEGTLALPLLVFPSLEELQLTGCPLVKPLSNLQRMTSILLLELIGFKGLNSLPEGLRRLTMLKRLRIGRFSEGLNYIKGEEDLQHLVSLRHLTLEGWPRHNNLGRQLQHLTNLTDLRMPKQSNNLSKVVKWNEVICLDHGYNFPIQGQRRVS</sequence>
<comment type="caution">
    <text evidence="7">The sequence shown here is derived from an EMBL/GenBank/DDBJ whole genome shotgun (WGS) entry which is preliminary data.</text>
</comment>
<dbReference type="InterPro" id="IPR032675">
    <property type="entry name" value="LRR_dom_sf"/>
</dbReference>
<dbReference type="PROSITE" id="PS51450">
    <property type="entry name" value="LRR"/>
    <property type="match status" value="1"/>
</dbReference>
<accession>A0A9Q0KF65</accession>
<evidence type="ECO:0000256" key="1">
    <source>
        <dbReference type="ARBA" id="ARBA00022614"/>
    </source>
</evidence>
<dbReference type="InterPro" id="IPR027417">
    <property type="entry name" value="P-loop_NTPase"/>
</dbReference>
<dbReference type="Gene3D" id="3.40.50.300">
    <property type="entry name" value="P-loop containing nucleotide triphosphate hydrolases"/>
    <property type="match status" value="1"/>
</dbReference>
<dbReference type="InterPro" id="IPR002182">
    <property type="entry name" value="NB-ARC"/>
</dbReference>
<proteinExistence type="predicted"/>
<feature type="domain" description="NB-ARC" evidence="4">
    <location>
        <begin position="59"/>
        <end position="231"/>
    </location>
</feature>
<evidence type="ECO:0000313" key="7">
    <source>
        <dbReference type="EMBL" id="KAJ4969226.1"/>
    </source>
</evidence>
<evidence type="ECO:0000259" key="6">
    <source>
        <dbReference type="Pfam" id="PF25019"/>
    </source>
</evidence>
<dbReference type="Pfam" id="PF25019">
    <property type="entry name" value="LRR_R13L1-DRL21"/>
    <property type="match status" value="1"/>
</dbReference>
<dbReference type="EMBL" id="JAMYWD010000006">
    <property type="protein sequence ID" value="KAJ4969226.1"/>
    <property type="molecule type" value="Genomic_DNA"/>
</dbReference>
<gene>
    <name evidence="7" type="ORF">NE237_015927</name>
</gene>
<keyword evidence="2" id="KW-0677">Repeat</keyword>
<keyword evidence="8" id="KW-1185">Reference proteome</keyword>
<evidence type="ECO:0000259" key="4">
    <source>
        <dbReference type="Pfam" id="PF00931"/>
    </source>
</evidence>
<dbReference type="Gene3D" id="1.10.10.10">
    <property type="entry name" value="Winged helix-like DNA-binding domain superfamily/Winged helix DNA-binding domain"/>
    <property type="match status" value="1"/>
</dbReference>
<dbReference type="GO" id="GO:0006952">
    <property type="term" value="P:defense response"/>
    <property type="evidence" value="ECO:0007669"/>
    <property type="project" value="UniProtKB-KW"/>
</dbReference>
<dbReference type="GO" id="GO:0043531">
    <property type="term" value="F:ADP binding"/>
    <property type="evidence" value="ECO:0007669"/>
    <property type="project" value="InterPro"/>
</dbReference>
<dbReference type="AlphaFoldDB" id="A0A9Q0KF65"/>
<dbReference type="InterPro" id="IPR042197">
    <property type="entry name" value="Apaf_helical"/>
</dbReference>
<dbReference type="PANTHER" id="PTHR36766">
    <property type="entry name" value="PLANT BROAD-SPECTRUM MILDEW RESISTANCE PROTEIN RPW8"/>
    <property type="match status" value="1"/>
</dbReference>
<dbReference type="Pfam" id="PF13855">
    <property type="entry name" value="LRR_8"/>
    <property type="match status" value="1"/>
</dbReference>
<dbReference type="Gene3D" id="1.10.8.430">
    <property type="entry name" value="Helical domain of apoptotic protease-activating factors"/>
    <property type="match status" value="1"/>
</dbReference>